<name>A0A1T5B5D7_9SPHI</name>
<dbReference type="HAMAP" id="MF_00122">
    <property type="entry name" value="GatC"/>
    <property type="match status" value="1"/>
</dbReference>
<comment type="subunit">
    <text evidence="1">Heterotrimer of A, B and C subunits.</text>
</comment>
<keyword evidence="1" id="KW-0067">ATP-binding</keyword>
<dbReference type="STRING" id="572036.SAMN05661099_1313"/>
<proteinExistence type="inferred from homology"/>
<keyword evidence="1" id="KW-0436">Ligase</keyword>
<gene>
    <name evidence="1" type="primary">gatC</name>
    <name evidence="2" type="ORF">SAMN05661099_1313</name>
</gene>
<dbReference type="GO" id="GO:0005524">
    <property type="term" value="F:ATP binding"/>
    <property type="evidence" value="ECO:0007669"/>
    <property type="project" value="UniProtKB-KW"/>
</dbReference>
<keyword evidence="2" id="KW-0808">Transferase</keyword>
<comment type="catalytic activity">
    <reaction evidence="1">
        <text>L-glutamyl-tRNA(Gln) + L-glutamine + ATP + H2O = L-glutaminyl-tRNA(Gln) + L-glutamate + ADP + phosphate + H(+)</text>
        <dbReference type="Rhea" id="RHEA:17521"/>
        <dbReference type="Rhea" id="RHEA-COMP:9681"/>
        <dbReference type="Rhea" id="RHEA-COMP:9684"/>
        <dbReference type="ChEBI" id="CHEBI:15377"/>
        <dbReference type="ChEBI" id="CHEBI:15378"/>
        <dbReference type="ChEBI" id="CHEBI:29985"/>
        <dbReference type="ChEBI" id="CHEBI:30616"/>
        <dbReference type="ChEBI" id="CHEBI:43474"/>
        <dbReference type="ChEBI" id="CHEBI:58359"/>
        <dbReference type="ChEBI" id="CHEBI:78520"/>
        <dbReference type="ChEBI" id="CHEBI:78521"/>
        <dbReference type="ChEBI" id="CHEBI:456216"/>
    </reaction>
</comment>
<dbReference type="InterPro" id="IPR036113">
    <property type="entry name" value="Asp/Glu-ADT_sf_sub_c"/>
</dbReference>
<dbReference type="EC" id="6.3.5.-" evidence="1"/>
<evidence type="ECO:0000256" key="1">
    <source>
        <dbReference type="HAMAP-Rule" id="MF_00122"/>
    </source>
</evidence>
<dbReference type="GO" id="GO:0070681">
    <property type="term" value="P:glutaminyl-tRNAGln biosynthesis via transamidation"/>
    <property type="evidence" value="ECO:0007669"/>
    <property type="project" value="TreeGrafter"/>
</dbReference>
<comment type="similarity">
    <text evidence="1">Belongs to the GatC family.</text>
</comment>
<dbReference type="GO" id="GO:0016740">
    <property type="term" value="F:transferase activity"/>
    <property type="evidence" value="ECO:0007669"/>
    <property type="project" value="UniProtKB-KW"/>
</dbReference>
<organism evidence="2 3">
    <name type="scientific">Daejeonella lutea</name>
    <dbReference type="NCBI Taxonomy" id="572036"/>
    <lineage>
        <taxon>Bacteria</taxon>
        <taxon>Pseudomonadati</taxon>
        <taxon>Bacteroidota</taxon>
        <taxon>Sphingobacteriia</taxon>
        <taxon>Sphingobacteriales</taxon>
        <taxon>Sphingobacteriaceae</taxon>
        <taxon>Daejeonella</taxon>
    </lineage>
</organism>
<dbReference type="InterPro" id="IPR003837">
    <property type="entry name" value="GatC"/>
</dbReference>
<dbReference type="RefSeq" id="WP_079701801.1">
    <property type="nucleotide sequence ID" value="NZ_FUYR01000001.1"/>
</dbReference>
<dbReference type="EMBL" id="FUYR01000001">
    <property type="protein sequence ID" value="SKB42474.1"/>
    <property type="molecule type" value="Genomic_DNA"/>
</dbReference>
<dbReference type="NCBIfam" id="TIGR00135">
    <property type="entry name" value="gatC"/>
    <property type="match status" value="1"/>
</dbReference>
<keyword evidence="3" id="KW-1185">Reference proteome</keyword>
<evidence type="ECO:0000313" key="3">
    <source>
        <dbReference type="Proteomes" id="UP000189981"/>
    </source>
</evidence>
<keyword evidence="1" id="KW-0547">Nucleotide-binding</keyword>
<comment type="catalytic activity">
    <reaction evidence="1">
        <text>L-aspartyl-tRNA(Asn) + L-glutamine + ATP + H2O = L-asparaginyl-tRNA(Asn) + L-glutamate + ADP + phosphate + 2 H(+)</text>
        <dbReference type="Rhea" id="RHEA:14513"/>
        <dbReference type="Rhea" id="RHEA-COMP:9674"/>
        <dbReference type="Rhea" id="RHEA-COMP:9677"/>
        <dbReference type="ChEBI" id="CHEBI:15377"/>
        <dbReference type="ChEBI" id="CHEBI:15378"/>
        <dbReference type="ChEBI" id="CHEBI:29985"/>
        <dbReference type="ChEBI" id="CHEBI:30616"/>
        <dbReference type="ChEBI" id="CHEBI:43474"/>
        <dbReference type="ChEBI" id="CHEBI:58359"/>
        <dbReference type="ChEBI" id="CHEBI:78515"/>
        <dbReference type="ChEBI" id="CHEBI:78516"/>
        <dbReference type="ChEBI" id="CHEBI:456216"/>
    </reaction>
</comment>
<dbReference type="GO" id="GO:0006450">
    <property type="term" value="P:regulation of translational fidelity"/>
    <property type="evidence" value="ECO:0007669"/>
    <property type="project" value="InterPro"/>
</dbReference>
<protein>
    <recommendedName>
        <fullName evidence="1">Aspartyl/glutamyl-tRNA(Asn/Gln) amidotransferase subunit C</fullName>
        <shortName evidence="1">Asp/Glu-ADT subunit C</shortName>
        <ecNumber evidence="1">6.3.5.-</ecNumber>
    </recommendedName>
</protein>
<dbReference type="PANTHER" id="PTHR15004:SF0">
    <property type="entry name" value="GLUTAMYL-TRNA(GLN) AMIDOTRANSFERASE SUBUNIT C, MITOCHONDRIAL"/>
    <property type="match status" value="1"/>
</dbReference>
<dbReference type="AlphaFoldDB" id="A0A1T5B5D7"/>
<comment type="function">
    <text evidence="1">Allows the formation of correctly charged Asn-tRNA(Asn) or Gln-tRNA(Gln) through the transamidation of misacylated Asp-tRNA(Asn) or Glu-tRNA(Gln) in organisms which lack either or both of asparaginyl-tRNA or glutaminyl-tRNA synthetases. The reaction takes place in the presence of glutamine and ATP through an activated phospho-Asp-tRNA(Asn) or phospho-Glu-tRNA(Gln).</text>
</comment>
<dbReference type="SUPFAM" id="SSF141000">
    <property type="entry name" value="Glu-tRNAGln amidotransferase C subunit"/>
    <property type="match status" value="1"/>
</dbReference>
<dbReference type="Proteomes" id="UP000189981">
    <property type="component" value="Unassembled WGS sequence"/>
</dbReference>
<dbReference type="GO" id="GO:0006412">
    <property type="term" value="P:translation"/>
    <property type="evidence" value="ECO:0007669"/>
    <property type="project" value="UniProtKB-UniRule"/>
</dbReference>
<dbReference type="GO" id="GO:0050567">
    <property type="term" value="F:glutaminyl-tRNA synthase (glutamine-hydrolyzing) activity"/>
    <property type="evidence" value="ECO:0007669"/>
    <property type="project" value="UniProtKB-UniRule"/>
</dbReference>
<dbReference type="Gene3D" id="1.10.20.60">
    <property type="entry name" value="Glu-tRNAGln amidotransferase C subunit, N-terminal domain"/>
    <property type="match status" value="1"/>
</dbReference>
<accession>A0A1T5B5D7</accession>
<sequence>MKIDLDTIEKVAHLARLEVKDEDKQGLLDDMNNILTFMDKLNEVNTDNVEPLIYMSDEVNVVRDDEVIQVISHEQALQNAPKHDGKYFRVAKVINKQ</sequence>
<dbReference type="Pfam" id="PF02686">
    <property type="entry name" value="GatC"/>
    <property type="match status" value="1"/>
</dbReference>
<dbReference type="GO" id="GO:0050566">
    <property type="term" value="F:asparaginyl-tRNA synthase (glutamine-hydrolyzing) activity"/>
    <property type="evidence" value="ECO:0007669"/>
    <property type="project" value="RHEA"/>
</dbReference>
<keyword evidence="1" id="KW-0648">Protein biosynthesis</keyword>
<evidence type="ECO:0000313" key="2">
    <source>
        <dbReference type="EMBL" id="SKB42474.1"/>
    </source>
</evidence>
<reference evidence="3" key="1">
    <citation type="submission" date="2017-02" db="EMBL/GenBank/DDBJ databases">
        <authorList>
            <person name="Varghese N."/>
            <person name="Submissions S."/>
        </authorList>
    </citation>
    <scope>NUCLEOTIDE SEQUENCE [LARGE SCALE GENOMIC DNA]</scope>
    <source>
        <strain evidence="3">DSM 22385</strain>
    </source>
</reference>
<dbReference type="PANTHER" id="PTHR15004">
    <property type="entry name" value="GLUTAMYL-TRNA(GLN) AMIDOTRANSFERASE SUBUNIT C, MITOCHONDRIAL"/>
    <property type="match status" value="1"/>
</dbReference>
<dbReference type="OrthoDB" id="9813938at2"/>